<protein>
    <submittedName>
        <fullName evidence="2">Uncharacterized protein</fullName>
    </submittedName>
</protein>
<evidence type="ECO:0000313" key="2">
    <source>
        <dbReference type="EMBL" id="SDE77519.1"/>
    </source>
</evidence>
<sequence length="251" mass="29303">MKYKILFFFLLISSVVFSQNEKLDKTKTENIQKVIRLFQSKNIDGITKIINYPLRREYPIPSVKNSADFKKRFNQIFDEKIIDQISNSKIEQWSEVGWRGIMLDNGDLWIDTDGRITALNYQSQFETNQKNNIIANEKKNLFSSLKQYKSPVYKFTTKNYLIRIDELDNGKYRYASWKLGKKESTKPDLILTNGEIRMDGSGGNHTITFKKGEFSYIIYRGIIGEKDAPEIDLTVEQNNKVILQQDGKLIQ</sequence>
<proteinExistence type="predicted"/>
<dbReference type="STRING" id="454006.SAMN05421825_0166"/>
<dbReference type="OrthoDB" id="7433394at2"/>
<accession>A0A1G7FNW0</accession>
<dbReference type="EMBL" id="FNBH01000001">
    <property type="protein sequence ID" value="SDE77519.1"/>
    <property type="molecule type" value="Genomic_DNA"/>
</dbReference>
<dbReference type="Proteomes" id="UP000199203">
    <property type="component" value="Unassembled WGS sequence"/>
</dbReference>
<keyword evidence="1" id="KW-0732">Signal</keyword>
<keyword evidence="3" id="KW-1185">Reference proteome</keyword>
<feature type="chain" id="PRO_5011775396" evidence="1">
    <location>
        <begin position="19"/>
        <end position="251"/>
    </location>
</feature>
<dbReference type="AlphaFoldDB" id="A0A1G7FNW0"/>
<reference evidence="3" key="1">
    <citation type="submission" date="2016-10" db="EMBL/GenBank/DDBJ databases">
        <authorList>
            <person name="Varghese N."/>
            <person name="Submissions S."/>
        </authorList>
    </citation>
    <scope>NUCLEOTIDE SEQUENCE [LARGE SCALE GENOMIC DNA]</scope>
    <source>
        <strain evidence="3">DSM 19684</strain>
    </source>
</reference>
<evidence type="ECO:0000256" key="1">
    <source>
        <dbReference type="SAM" id="SignalP"/>
    </source>
</evidence>
<evidence type="ECO:0000313" key="3">
    <source>
        <dbReference type="Proteomes" id="UP000199203"/>
    </source>
</evidence>
<organism evidence="2 3">
    <name type="scientific">Epilithonimonas hungarica</name>
    <dbReference type="NCBI Taxonomy" id="454006"/>
    <lineage>
        <taxon>Bacteria</taxon>
        <taxon>Pseudomonadati</taxon>
        <taxon>Bacteroidota</taxon>
        <taxon>Flavobacteriia</taxon>
        <taxon>Flavobacteriales</taxon>
        <taxon>Weeksellaceae</taxon>
        <taxon>Chryseobacterium group</taxon>
        <taxon>Epilithonimonas</taxon>
    </lineage>
</organism>
<feature type="signal peptide" evidence="1">
    <location>
        <begin position="1"/>
        <end position="18"/>
    </location>
</feature>
<dbReference type="RefSeq" id="WP_089870578.1">
    <property type="nucleotide sequence ID" value="NZ_FNBH01000001.1"/>
</dbReference>
<name>A0A1G7FNW0_9FLAO</name>
<gene>
    <name evidence="2" type="ORF">SAMN05421825_0166</name>
</gene>